<accession>I3CAP9</accession>
<dbReference type="AlphaFoldDB" id="I3CAP9"/>
<dbReference type="Pfam" id="PF01527">
    <property type="entry name" value="HTH_Tnp_1"/>
    <property type="match status" value="1"/>
</dbReference>
<evidence type="ECO:0000313" key="3">
    <source>
        <dbReference type="Proteomes" id="UP000004690"/>
    </source>
</evidence>
<dbReference type="Proteomes" id="UP000004690">
    <property type="component" value="Unassembled WGS sequence"/>
</dbReference>
<dbReference type="InterPro" id="IPR002514">
    <property type="entry name" value="Transposase_8"/>
</dbReference>
<reference evidence="2 3" key="1">
    <citation type="submission" date="2012-02" db="EMBL/GenBank/DDBJ databases">
        <title>Improved High-Quality Draft genome of Joostella marina DSM 19592.</title>
        <authorList>
            <consortium name="US DOE Joint Genome Institute (JGI-PGF)"/>
            <person name="Lucas S."/>
            <person name="Copeland A."/>
            <person name="Lapidus A."/>
            <person name="Bruce D."/>
            <person name="Goodwin L."/>
            <person name="Pitluck S."/>
            <person name="Peters L."/>
            <person name="Chertkov O."/>
            <person name="Ovchinnikova G."/>
            <person name="Kyrpides N."/>
            <person name="Mavromatis K."/>
            <person name="Detter J.C."/>
            <person name="Han C."/>
            <person name="Land M."/>
            <person name="Hauser L."/>
            <person name="Markowitz V."/>
            <person name="Cheng J.-F."/>
            <person name="Hugenholtz P."/>
            <person name="Woyke T."/>
            <person name="Wu D."/>
            <person name="Tindall B."/>
            <person name="Brambilla E."/>
            <person name="Klenk H.-P."/>
            <person name="Eisen J.A."/>
        </authorList>
    </citation>
    <scope>NUCLEOTIDE SEQUENCE [LARGE SCALE GENOMIC DNA]</scope>
    <source>
        <strain evidence="2 3">DSM 19592</strain>
    </source>
</reference>
<dbReference type="SUPFAM" id="SSF46689">
    <property type="entry name" value="Homeodomain-like"/>
    <property type="match status" value="1"/>
</dbReference>
<feature type="coiled-coil region" evidence="1">
    <location>
        <begin position="64"/>
        <end position="91"/>
    </location>
</feature>
<sequence>MSKARNFYTKEFKQKAVELSYAKGSLKQTCKDLDISFSSLSRWRRELKHYGDKNSFPGKGNLKLTDQQREIIALKKELQDAYLENEILKKAVSIFSKSDKKNINL</sequence>
<dbReference type="HOGENOM" id="CLU_027402_33_2_10"/>
<organism evidence="2 3">
    <name type="scientific">Galbibacter orientalis DSM 19592</name>
    <dbReference type="NCBI Taxonomy" id="926559"/>
    <lineage>
        <taxon>Bacteria</taxon>
        <taxon>Pseudomonadati</taxon>
        <taxon>Bacteroidota</taxon>
        <taxon>Flavobacteriia</taxon>
        <taxon>Flavobacteriales</taxon>
        <taxon>Flavobacteriaceae</taxon>
        <taxon>Galbibacter</taxon>
    </lineage>
</organism>
<dbReference type="EMBL" id="JH651379">
    <property type="protein sequence ID" value="EIJ40692.1"/>
    <property type="molecule type" value="Genomic_DNA"/>
</dbReference>
<dbReference type="GO" id="GO:0004803">
    <property type="term" value="F:transposase activity"/>
    <property type="evidence" value="ECO:0007669"/>
    <property type="project" value="InterPro"/>
</dbReference>
<dbReference type="GO" id="GO:0003677">
    <property type="term" value="F:DNA binding"/>
    <property type="evidence" value="ECO:0007669"/>
    <property type="project" value="InterPro"/>
</dbReference>
<keyword evidence="1" id="KW-0175">Coiled coil</keyword>
<keyword evidence="3" id="KW-1185">Reference proteome</keyword>
<protein>
    <submittedName>
        <fullName evidence="2">Transposase</fullName>
    </submittedName>
</protein>
<dbReference type="InterPro" id="IPR009057">
    <property type="entry name" value="Homeodomain-like_sf"/>
</dbReference>
<name>I3CAP9_9FLAO</name>
<proteinExistence type="predicted"/>
<evidence type="ECO:0000313" key="2">
    <source>
        <dbReference type="EMBL" id="EIJ40692.1"/>
    </source>
</evidence>
<evidence type="ECO:0000256" key="1">
    <source>
        <dbReference type="SAM" id="Coils"/>
    </source>
</evidence>
<dbReference type="GO" id="GO:0006313">
    <property type="term" value="P:DNA transposition"/>
    <property type="evidence" value="ECO:0007669"/>
    <property type="project" value="InterPro"/>
</dbReference>
<gene>
    <name evidence="2" type="ORF">JoomaDRAFT_3761</name>
</gene>
<dbReference type="eggNOG" id="COG2963">
    <property type="taxonomic scope" value="Bacteria"/>
</dbReference>
<dbReference type="Gene3D" id="1.10.10.60">
    <property type="entry name" value="Homeodomain-like"/>
    <property type="match status" value="1"/>
</dbReference>